<feature type="compositionally biased region" description="Acidic residues" evidence="1">
    <location>
        <begin position="489"/>
        <end position="499"/>
    </location>
</feature>
<name>A0ABQ8UIH5_9EUKA</name>
<feature type="compositionally biased region" description="Basic residues" evidence="1">
    <location>
        <begin position="926"/>
        <end position="940"/>
    </location>
</feature>
<gene>
    <name evidence="2" type="ORF">PAPYR_7391</name>
</gene>
<comment type="caution">
    <text evidence="2">The sequence shown here is derived from an EMBL/GenBank/DDBJ whole genome shotgun (WGS) entry which is preliminary data.</text>
</comment>
<organism evidence="2 3">
    <name type="scientific">Paratrimastix pyriformis</name>
    <dbReference type="NCBI Taxonomy" id="342808"/>
    <lineage>
        <taxon>Eukaryota</taxon>
        <taxon>Metamonada</taxon>
        <taxon>Preaxostyla</taxon>
        <taxon>Paratrimastigidae</taxon>
        <taxon>Paratrimastix</taxon>
    </lineage>
</organism>
<evidence type="ECO:0000256" key="1">
    <source>
        <dbReference type="SAM" id="MobiDB-lite"/>
    </source>
</evidence>
<feature type="region of interest" description="Disordered" evidence="1">
    <location>
        <begin position="771"/>
        <end position="824"/>
    </location>
</feature>
<keyword evidence="3" id="KW-1185">Reference proteome</keyword>
<proteinExistence type="predicted"/>
<dbReference type="Proteomes" id="UP001141327">
    <property type="component" value="Unassembled WGS sequence"/>
</dbReference>
<evidence type="ECO:0000313" key="2">
    <source>
        <dbReference type="EMBL" id="KAJ4457220.1"/>
    </source>
</evidence>
<reference evidence="2" key="1">
    <citation type="journal article" date="2022" name="bioRxiv">
        <title>Genomics of Preaxostyla Flagellates Illuminates Evolutionary Transitions and the Path Towards Mitochondrial Loss.</title>
        <authorList>
            <person name="Novak L.V.F."/>
            <person name="Treitli S.C."/>
            <person name="Pyrih J."/>
            <person name="Halakuc P."/>
            <person name="Pipaliya S.V."/>
            <person name="Vacek V."/>
            <person name="Brzon O."/>
            <person name="Soukal P."/>
            <person name="Eme L."/>
            <person name="Dacks J.B."/>
            <person name="Karnkowska A."/>
            <person name="Elias M."/>
            <person name="Hampl V."/>
        </authorList>
    </citation>
    <scope>NUCLEOTIDE SEQUENCE</scope>
    <source>
        <strain evidence="2">RCP-MX</strain>
    </source>
</reference>
<evidence type="ECO:0008006" key="4">
    <source>
        <dbReference type="Google" id="ProtNLM"/>
    </source>
</evidence>
<protein>
    <recommendedName>
        <fullName evidence="4">DUF659 domain-containing protein</fullName>
    </recommendedName>
</protein>
<accession>A0ABQ8UIH5</accession>
<evidence type="ECO:0000313" key="3">
    <source>
        <dbReference type="Proteomes" id="UP001141327"/>
    </source>
</evidence>
<feature type="compositionally biased region" description="Basic residues" evidence="1">
    <location>
        <begin position="451"/>
        <end position="462"/>
    </location>
</feature>
<feature type="compositionally biased region" description="Basic and acidic residues" evidence="1">
    <location>
        <begin position="814"/>
        <end position="824"/>
    </location>
</feature>
<dbReference type="EMBL" id="JAPMOS010000052">
    <property type="protein sequence ID" value="KAJ4457220.1"/>
    <property type="molecule type" value="Genomic_DNA"/>
</dbReference>
<feature type="region of interest" description="Disordered" evidence="1">
    <location>
        <begin position="451"/>
        <end position="510"/>
    </location>
</feature>
<sequence>MQKVDQLKAAGLLLEGETLAAYCLRISAGTAGPAMPAATAPAPVPSLKEQLGEYDYRRLMVVRKRELSLNTLKHCTKKLETKRLPTIKWRKTLLPRGGPAEYRVEYVLSMRRFRRLTHLPWARTPVVIEAAKQLLIEKGAEKAPPSPQASSVRIHDFIMDLAQRDLYTEIIRKGYSCVMTDCGTYTCRQALRTGKGFMVIVIKFVSGKLTTEASRRLATLSRGHAPARWNMPTSPKEEEKHEVTEEEARNINQAQEYEALGNPRTWAADMVFITREDASTLAGHVRKVLQQVGTENVIWGMGDGASTNVGGTNGLWALLRDDGHLIYPVVCLSHTIDNCVKDVLNNEEDRAMAEKLFPGCKKGIVPIILETLSNLIRRDPDLAQKLPFRDAQWSRFEGCRFNLYVDLIIFLLSNGSPAHPNFDPANNRLHDILPVLSSHVIECARGEKKRLKAQKERKRKATSKPAAAVKPTSRYHLREQPAVLKKQEEDEDDETEEEEATVRTPKSKQDVGAKDLKTVVEVLKDVRFEIRLWAYLEATMRLKEDLVWSMSNHNRSMLLFHRLTETQRILKDACDHPENHFRQTFGLHEDSAKICSGAAQILYASHVRRFERYLHVPFLPAALGDMRVTREVAKLLQTETDNVWYSHAARVLGDERLAPALLKMEHPVHTLLRSAWWPGVLQKLREGQPLSAFPALEVILHAIYDPLPVSNVLSEKAVQTVKGLDQRQLRSETPHVLFRFRMNEDLPLKEWQWRVARGKYEAKARRAAEERALAKKRRAEASKSSAVGKKKQRMSPEKDEMDAPTPTPPGTPVRGEKKEERTNRRSHDLMLEWRDWEQMAHQESQFLWRIYHQVIRVIYSFSHPGDFQASTHSVHFRHSSILISPPPLGTGSTKHLDRSKFFRMHILDQPTHPGPGPSDLSGPPSRTHRARNQSHMSRRCLSRRVTGTWRRLSRQLVESIWVRPRESGTMIGFRKSHPKNAAISQLSQMDGH</sequence>
<feature type="region of interest" description="Disordered" evidence="1">
    <location>
        <begin position="907"/>
        <end position="940"/>
    </location>
</feature>